<accession>A0A9J6FMQ8</accession>
<keyword evidence="2" id="KW-1185">Reference proteome</keyword>
<name>A0A9J6FMQ8_HAELO</name>
<dbReference type="VEuPathDB" id="VectorBase:HLOH_049577"/>
<proteinExistence type="predicted"/>
<dbReference type="Proteomes" id="UP000821853">
    <property type="component" value="Chromosome 10"/>
</dbReference>
<dbReference type="AlphaFoldDB" id="A0A9J6FMQ8"/>
<dbReference type="EMBL" id="JABSTR010000002">
    <property type="protein sequence ID" value="KAH9364127.1"/>
    <property type="molecule type" value="Genomic_DNA"/>
</dbReference>
<evidence type="ECO:0000313" key="1">
    <source>
        <dbReference type="EMBL" id="KAH9364127.1"/>
    </source>
</evidence>
<sequence>MNQGVIKNLKLNYRWRLLNRGLLCVDSNNGYVVDVLSCPIGYQHLSDAWREVTQETIRDCFRNVRFVVGCEDGASDTVQKPTAEMPPAAVSDICHDLRARGVDVAAATFEDFTNVASAVRPGAELDDDEIICQVPETAQVGSDSDDDVPTTPGAPNSHLARALTIILCACRDEQTLAEIQADIVAHRRAFFPAVGPMKVFFFSESPFRTPDYADLSAIPVQSEKTVVV</sequence>
<organism evidence="1 2">
    <name type="scientific">Haemaphysalis longicornis</name>
    <name type="common">Bush tick</name>
    <dbReference type="NCBI Taxonomy" id="44386"/>
    <lineage>
        <taxon>Eukaryota</taxon>
        <taxon>Metazoa</taxon>
        <taxon>Ecdysozoa</taxon>
        <taxon>Arthropoda</taxon>
        <taxon>Chelicerata</taxon>
        <taxon>Arachnida</taxon>
        <taxon>Acari</taxon>
        <taxon>Parasitiformes</taxon>
        <taxon>Ixodida</taxon>
        <taxon>Ixodoidea</taxon>
        <taxon>Ixodidae</taxon>
        <taxon>Haemaphysalinae</taxon>
        <taxon>Haemaphysalis</taxon>
    </lineage>
</organism>
<protein>
    <submittedName>
        <fullName evidence="1">Uncharacterized protein</fullName>
    </submittedName>
</protein>
<gene>
    <name evidence="1" type="ORF">HPB48_023005</name>
</gene>
<comment type="caution">
    <text evidence="1">The sequence shown here is derived from an EMBL/GenBank/DDBJ whole genome shotgun (WGS) entry which is preliminary data.</text>
</comment>
<reference evidence="1 2" key="1">
    <citation type="journal article" date="2020" name="Cell">
        <title>Large-Scale Comparative Analyses of Tick Genomes Elucidate Their Genetic Diversity and Vector Capacities.</title>
        <authorList>
            <consortium name="Tick Genome and Microbiome Consortium (TIGMIC)"/>
            <person name="Jia N."/>
            <person name="Wang J."/>
            <person name="Shi W."/>
            <person name="Du L."/>
            <person name="Sun Y."/>
            <person name="Zhan W."/>
            <person name="Jiang J.F."/>
            <person name="Wang Q."/>
            <person name="Zhang B."/>
            <person name="Ji P."/>
            <person name="Bell-Sakyi L."/>
            <person name="Cui X.M."/>
            <person name="Yuan T.T."/>
            <person name="Jiang B.G."/>
            <person name="Yang W.F."/>
            <person name="Lam T.T."/>
            <person name="Chang Q.C."/>
            <person name="Ding S.J."/>
            <person name="Wang X.J."/>
            <person name="Zhu J.G."/>
            <person name="Ruan X.D."/>
            <person name="Zhao L."/>
            <person name="Wei J.T."/>
            <person name="Ye R.Z."/>
            <person name="Que T.C."/>
            <person name="Du C.H."/>
            <person name="Zhou Y.H."/>
            <person name="Cheng J.X."/>
            <person name="Dai P.F."/>
            <person name="Guo W.B."/>
            <person name="Han X.H."/>
            <person name="Huang E.J."/>
            <person name="Li L.F."/>
            <person name="Wei W."/>
            <person name="Gao Y.C."/>
            <person name="Liu J.Z."/>
            <person name="Shao H.Z."/>
            <person name="Wang X."/>
            <person name="Wang C.C."/>
            <person name="Yang T.C."/>
            <person name="Huo Q.B."/>
            <person name="Li W."/>
            <person name="Chen H.Y."/>
            <person name="Chen S.E."/>
            <person name="Zhou L.G."/>
            <person name="Ni X.B."/>
            <person name="Tian J.H."/>
            <person name="Sheng Y."/>
            <person name="Liu T."/>
            <person name="Pan Y.S."/>
            <person name="Xia L.Y."/>
            <person name="Li J."/>
            <person name="Zhao F."/>
            <person name="Cao W.C."/>
        </authorList>
    </citation>
    <scope>NUCLEOTIDE SEQUENCE [LARGE SCALE GENOMIC DNA]</scope>
    <source>
        <strain evidence="1">HaeL-2018</strain>
    </source>
</reference>
<dbReference type="OrthoDB" id="6494571at2759"/>
<evidence type="ECO:0000313" key="2">
    <source>
        <dbReference type="Proteomes" id="UP000821853"/>
    </source>
</evidence>